<protein>
    <submittedName>
        <fullName evidence="2">Unannotated protein</fullName>
    </submittedName>
</protein>
<evidence type="ECO:0000256" key="1">
    <source>
        <dbReference type="SAM" id="Phobius"/>
    </source>
</evidence>
<feature type="transmembrane region" description="Helical" evidence="1">
    <location>
        <begin position="12"/>
        <end position="31"/>
    </location>
</feature>
<dbReference type="AlphaFoldDB" id="A0A6J7D971"/>
<sequence length="383" mass="40604">MGADGGRTSIRVAVACALIAVLAGVASIWAANDAAWPDASTLVKVAFSDPIAPLAASIDPQFDLGGGQEHYDGLYYYAIALDPLAIGQAHELIDMAGFRYGRPMHGWLAALLSLGNRAAVPEALLVLSLLGLGLGAFGASRICVMFGRTPWGGLVIAMSPGLLFATTVSTTETMGAALAIWLLLAWLRGWSAWAIAALGIVLCLYREQLVLVIIGILLYEVIEMIRRRSVRGAGAVRRVAALLVGPAALGGWLLYVHARFDAWPKPDDAGSLSVPPLGWIESFHVAYGSQNAGTFVDHQIGSTAPPYLIALAVLLLAALWAARRLRSPLDTIAIVQVAVMTALGWRTLAFPHEMYRIPSLAILSALAVLLLPAPSRPPDRVPQ</sequence>
<keyword evidence="1" id="KW-0472">Membrane</keyword>
<keyword evidence="1" id="KW-0812">Transmembrane</keyword>
<feature type="transmembrane region" description="Helical" evidence="1">
    <location>
        <begin position="304"/>
        <end position="322"/>
    </location>
</feature>
<proteinExistence type="predicted"/>
<feature type="transmembrane region" description="Helical" evidence="1">
    <location>
        <begin position="123"/>
        <end position="144"/>
    </location>
</feature>
<name>A0A6J7D971_9ZZZZ</name>
<feature type="transmembrane region" description="Helical" evidence="1">
    <location>
        <begin position="190"/>
        <end position="219"/>
    </location>
</feature>
<reference evidence="2" key="1">
    <citation type="submission" date="2020-05" db="EMBL/GenBank/DDBJ databases">
        <authorList>
            <person name="Chiriac C."/>
            <person name="Salcher M."/>
            <person name="Ghai R."/>
            <person name="Kavagutti S V."/>
        </authorList>
    </citation>
    <scope>NUCLEOTIDE SEQUENCE</scope>
</reference>
<feature type="transmembrane region" description="Helical" evidence="1">
    <location>
        <begin position="151"/>
        <end position="184"/>
    </location>
</feature>
<gene>
    <name evidence="2" type="ORF">UFOPK3402_00517</name>
</gene>
<evidence type="ECO:0000313" key="2">
    <source>
        <dbReference type="EMBL" id="CAB4867347.1"/>
    </source>
</evidence>
<accession>A0A6J7D971</accession>
<organism evidence="2">
    <name type="scientific">freshwater metagenome</name>
    <dbReference type="NCBI Taxonomy" id="449393"/>
    <lineage>
        <taxon>unclassified sequences</taxon>
        <taxon>metagenomes</taxon>
        <taxon>ecological metagenomes</taxon>
    </lineage>
</organism>
<feature type="transmembrane region" description="Helical" evidence="1">
    <location>
        <begin position="239"/>
        <end position="258"/>
    </location>
</feature>
<keyword evidence="1" id="KW-1133">Transmembrane helix</keyword>
<dbReference type="EMBL" id="CAFBLS010000044">
    <property type="protein sequence ID" value="CAB4867347.1"/>
    <property type="molecule type" value="Genomic_DNA"/>
</dbReference>